<keyword evidence="1" id="KW-1133">Transmembrane helix</keyword>
<proteinExistence type="predicted"/>
<dbReference type="AlphaFoldDB" id="A0A4R9JPW6"/>
<accession>A0A4R9JPW6</accession>
<evidence type="ECO:0000313" key="3">
    <source>
        <dbReference type="Proteomes" id="UP000297609"/>
    </source>
</evidence>
<evidence type="ECO:0000313" key="2">
    <source>
        <dbReference type="EMBL" id="TGL51546.1"/>
    </source>
</evidence>
<dbReference type="RefSeq" id="WP_135619825.1">
    <property type="nucleotide sequence ID" value="NZ_RQGG01000032.1"/>
</dbReference>
<comment type="caution">
    <text evidence="2">The sequence shown here is derived from an EMBL/GenBank/DDBJ whole genome shotgun (WGS) entry which is preliminary data.</text>
</comment>
<organism evidence="2 3">
    <name type="scientific">Leptospira kemamanensis</name>
    <dbReference type="NCBI Taxonomy" id="2484942"/>
    <lineage>
        <taxon>Bacteria</taxon>
        <taxon>Pseudomonadati</taxon>
        <taxon>Spirochaetota</taxon>
        <taxon>Spirochaetia</taxon>
        <taxon>Leptospirales</taxon>
        <taxon>Leptospiraceae</taxon>
        <taxon>Leptospira</taxon>
    </lineage>
</organism>
<gene>
    <name evidence="2" type="ORF">EHQ59_11700</name>
</gene>
<keyword evidence="3" id="KW-1185">Reference proteome</keyword>
<evidence type="ECO:0008006" key="4">
    <source>
        <dbReference type="Google" id="ProtNLM"/>
    </source>
</evidence>
<reference evidence="2" key="1">
    <citation type="journal article" date="2019" name="PLoS Negl. Trop. Dis.">
        <title>Revisiting the worldwide diversity of Leptospira species in the environment.</title>
        <authorList>
            <person name="Vincent A.T."/>
            <person name="Schiettekatte O."/>
            <person name="Bourhy P."/>
            <person name="Veyrier F.J."/>
            <person name="Picardeau M."/>
        </authorList>
    </citation>
    <scope>NUCLEOTIDE SEQUENCE [LARGE SCALE GENOMIC DNA]</scope>
    <source>
        <strain evidence="2">201702454</strain>
    </source>
</reference>
<feature type="transmembrane region" description="Helical" evidence="1">
    <location>
        <begin position="163"/>
        <end position="195"/>
    </location>
</feature>
<keyword evidence="1" id="KW-0472">Membrane</keyword>
<feature type="transmembrane region" description="Helical" evidence="1">
    <location>
        <begin position="272"/>
        <end position="289"/>
    </location>
</feature>
<protein>
    <recommendedName>
        <fullName evidence="4">Glycosyltransferase RgtA/B/C/D-like domain-containing protein</fullName>
    </recommendedName>
</protein>
<feature type="transmembrane region" description="Helical" evidence="1">
    <location>
        <begin position="322"/>
        <end position="340"/>
    </location>
</feature>
<keyword evidence="1" id="KW-0812">Transmembrane</keyword>
<feature type="transmembrane region" description="Helical" evidence="1">
    <location>
        <begin position="70"/>
        <end position="99"/>
    </location>
</feature>
<sequence length="478" mass="56390">MRFLKPILFLLVLFASFHLFYDVVYENHLGEGTDSDVLYPYLFARDVWTGGWTGVRGWNFPPCTYLFPEIILAVLFYPVISSVYGFHLVFGFLSFVLPFTFAKQLGMPKRYSYLVALGFLVLAGYDPNLFGQFYLPGFHAMTFFFATWTLYELEHWDFRNGKVWFRFLLLMTLVWVSEYWFFVNIAPFLILYAIVHLRWKSIGPLSMGFVGYYLAKSIGKGLRWLGIGTMGTDNLQLVSKLKEISFTFFHDPFSLWLGLKESVTRQPNLSEWFYWYLVIGGLYGLLTLFRKNGKELFLDFVFYLSPFLTIFFLYTIQTEPNIRYLYFLPFGILYFSFRLVERIPFVRFGIPIVLMIGCFWFYLGKHTELVAEVKLGENKRKQRLECLSEFDPNLPGAATYWPIKYSYAFSEKKWTLVPFTKEGVYYPWIANTSWDGDFKNQSFLSFSWGVTETKENLANWKGVSLVKECEGWYFFQRN</sequence>
<dbReference type="Proteomes" id="UP000297609">
    <property type="component" value="Unassembled WGS sequence"/>
</dbReference>
<feature type="transmembrane region" description="Helical" evidence="1">
    <location>
        <begin position="111"/>
        <end position="127"/>
    </location>
</feature>
<dbReference type="EMBL" id="RQGG01000032">
    <property type="protein sequence ID" value="TGL51546.1"/>
    <property type="molecule type" value="Genomic_DNA"/>
</dbReference>
<feature type="transmembrane region" description="Helical" evidence="1">
    <location>
        <begin position="296"/>
        <end position="316"/>
    </location>
</feature>
<dbReference type="OrthoDB" id="338358at2"/>
<feature type="transmembrane region" description="Helical" evidence="1">
    <location>
        <begin position="345"/>
        <end position="363"/>
    </location>
</feature>
<evidence type="ECO:0000256" key="1">
    <source>
        <dbReference type="SAM" id="Phobius"/>
    </source>
</evidence>
<name>A0A4R9JPW6_9LEPT</name>